<gene>
    <name evidence="2" type="ORF">JF50_02845</name>
</gene>
<evidence type="ECO:0000313" key="3">
    <source>
        <dbReference type="Proteomes" id="UP000031327"/>
    </source>
</evidence>
<dbReference type="AlphaFoldDB" id="A0A0C1QHG2"/>
<feature type="transmembrane region" description="Helical" evidence="1">
    <location>
        <begin position="119"/>
        <end position="138"/>
    </location>
</feature>
<proteinExistence type="predicted"/>
<feature type="transmembrane region" description="Helical" evidence="1">
    <location>
        <begin position="23"/>
        <end position="43"/>
    </location>
</feature>
<keyword evidence="1" id="KW-1133">Transmembrane helix</keyword>
<organism evidence="2 3">
    <name type="scientific">Pseudoalteromonas luteoviolacea</name>
    <dbReference type="NCBI Taxonomy" id="43657"/>
    <lineage>
        <taxon>Bacteria</taxon>
        <taxon>Pseudomonadati</taxon>
        <taxon>Pseudomonadota</taxon>
        <taxon>Gammaproteobacteria</taxon>
        <taxon>Alteromonadales</taxon>
        <taxon>Pseudoalteromonadaceae</taxon>
        <taxon>Pseudoalteromonas</taxon>
    </lineage>
</organism>
<protein>
    <submittedName>
        <fullName evidence="2">Uncharacterized protein</fullName>
    </submittedName>
</protein>
<dbReference type="RefSeq" id="WP_039607979.1">
    <property type="nucleotide sequence ID" value="NZ_JWIC01000003.1"/>
</dbReference>
<dbReference type="Proteomes" id="UP000031327">
    <property type="component" value="Unassembled WGS sequence"/>
</dbReference>
<reference evidence="2 3" key="1">
    <citation type="submission" date="2014-12" db="EMBL/GenBank/DDBJ databases">
        <title>Draft Genome Sequence of Pseudoalteromonas luteoviolacea HI1.</title>
        <authorList>
            <person name="Asahina A.Y."/>
            <person name="Hadfield M.G."/>
        </authorList>
    </citation>
    <scope>NUCLEOTIDE SEQUENCE [LARGE SCALE GENOMIC DNA]</scope>
    <source>
        <strain evidence="2 3">HI1</strain>
    </source>
</reference>
<feature type="transmembrane region" description="Helical" evidence="1">
    <location>
        <begin position="144"/>
        <end position="165"/>
    </location>
</feature>
<keyword evidence="1" id="KW-0812">Transmembrane</keyword>
<evidence type="ECO:0000313" key="2">
    <source>
        <dbReference type="EMBL" id="KID58810.1"/>
    </source>
</evidence>
<keyword evidence="1" id="KW-0472">Membrane</keyword>
<name>A0A0C1QHG2_9GAMM</name>
<sequence length="189" mass="21391">MINSKSPWEVVAEFFSDWNQADVAWLTLGLAIVIIIYMLNLKVRATGRKSGRTTLLYSLMICFWVYAFQTVIKEKVDFSLSVSNLMSLILPTVFIAVIVYTLMLASLKGRTSKIDWLQITFKTLLTAIALGIVIMMTADMRRAMLNISGVTLGFLIGLLFFNLFCQKKINDEDLEEDVEEDDDWTAPGI</sequence>
<feature type="transmembrane region" description="Helical" evidence="1">
    <location>
        <begin position="55"/>
        <end position="72"/>
    </location>
</feature>
<feature type="transmembrane region" description="Helical" evidence="1">
    <location>
        <begin position="84"/>
        <end position="107"/>
    </location>
</feature>
<evidence type="ECO:0000256" key="1">
    <source>
        <dbReference type="SAM" id="Phobius"/>
    </source>
</evidence>
<dbReference type="EMBL" id="JWIC01000003">
    <property type="protein sequence ID" value="KID58810.1"/>
    <property type="molecule type" value="Genomic_DNA"/>
</dbReference>
<accession>A0A0C1QHG2</accession>
<comment type="caution">
    <text evidence="2">The sequence shown here is derived from an EMBL/GenBank/DDBJ whole genome shotgun (WGS) entry which is preliminary data.</text>
</comment>